<protein>
    <recommendedName>
        <fullName evidence="1">Glutamine amidotransferase type-2 domain-containing protein</fullName>
    </recommendedName>
</protein>
<dbReference type="InterPro" id="IPR029055">
    <property type="entry name" value="Ntn_hydrolases_N"/>
</dbReference>
<feature type="domain" description="Glutamine amidotransferase type-2" evidence="1">
    <location>
        <begin position="1"/>
        <end position="30"/>
    </location>
</feature>
<sequence length="62" mass="7014">MFALALWDRKARTLVLARDRVREKPLYWGILDMLSLPKGRGFLGILLASQLRMTGSPTTLQA</sequence>
<evidence type="ECO:0000259" key="1">
    <source>
        <dbReference type="Pfam" id="PF13537"/>
    </source>
</evidence>
<accession>A0A2D2PZN0</accession>
<dbReference type="Pfam" id="PF13537">
    <property type="entry name" value="GATase_7"/>
    <property type="match status" value="1"/>
</dbReference>
<reference evidence="2 3" key="1">
    <citation type="submission" date="2016-11" db="EMBL/GenBank/DDBJ databases">
        <title>Complete genome sequence of thermophilic cyanobacteria strain Synechococcus sp. PCC6715.</title>
        <authorList>
            <person name="Tang J."/>
            <person name="Daroch M."/>
            <person name="Liang Y."/>
            <person name="Jiang D."/>
            <person name="Shah M."/>
        </authorList>
    </citation>
    <scope>NUCLEOTIDE SEQUENCE [LARGE SCALE GENOMIC DNA]</scope>
    <source>
        <strain evidence="2 3">PCC 6715</strain>
    </source>
</reference>
<organism evidence="2 3">
    <name type="scientific">Parathermosynechococcus lividus PCC 6715</name>
    <dbReference type="NCBI Taxonomy" id="1917166"/>
    <lineage>
        <taxon>Bacteria</taxon>
        <taxon>Bacillati</taxon>
        <taxon>Cyanobacteriota</taxon>
        <taxon>Cyanophyceae</taxon>
        <taxon>Acaryochloridales</taxon>
        <taxon>Thermosynechococcaceae</taxon>
        <taxon>Parathermosynechococcus</taxon>
    </lineage>
</organism>
<dbReference type="Proteomes" id="UP000231057">
    <property type="component" value="Chromosome"/>
</dbReference>
<keyword evidence="3" id="KW-1185">Reference proteome</keyword>
<dbReference type="AlphaFoldDB" id="A0A2D2PZN0"/>
<gene>
    <name evidence="2" type="ORF">BRW62_01945</name>
</gene>
<dbReference type="EMBL" id="CP018092">
    <property type="protein sequence ID" value="ATS17710.1"/>
    <property type="molecule type" value="Genomic_DNA"/>
</dbReference>
<dbReference type="InterPro" id="IPR017932">
    <property type="entry name" value="GATase_2_dom"/>
</dbReference>
<dbReference type="SUPFAM" id="SSF56235">
    <property type="entry name" value="N-terminal nucleophile aminohydrolases (Ntn hydrolases)"/>
    <property type="match status" value="1"/>
</dbReference>
<evidence type="ECO:0000313" key="2">
    <source>
        <dbReference type="EMBL" id="ATS17710.1"/>
    </source>
</evidence>
<proteinExistence type="predicted"/>
<reference evidence="3" key="2">
    <citation type="journal article" date="2022" name="Front. Microbiol.">
        <title>Comparative Genomic Analysis Revealed Distinct Molecular Components and Organization of CO2-Concentrating Mechanism in Thermophilic Cyanobacteria.</title>
        <authorList>
            <person name="Tang J."/>
            <person name="Zhou H."/>
            <person name="Yao D."/>
            <person name="Riaz S."/>
            <person name="You D."/>
            <person name="Klepacz-Smolka A."/>
            <person name="Daroch M."/>
        </authorList>
    </citation>
    <scope>NUCLEOTIDE SEQUENCE [LARGE SCALE GENOMIC DNA]</scope>
    <source>
        <strain evidence="3">PCC 6715</strain>
    </source>
</reference>
<name>A0A2D2PZN0_PARLV</name>
<evidence type="ECO:0000313" key="3">
    <source>
        <dbReference type="Proteomes" id="UP000231057"/>
    </source>
</evidence>
<dbReference type="KEGG" id="slw:BRW62_01945"/>
<dbReference type="Gene3D" id="3.60.20.10">
    <property type="entry name" value="Glutamine Phosphoribosylpyrophosphate, subunit 1, domain 1"/>
    <property type="match status" value="1"/>
</dbReference>